<sequence length="223" mass="24431">MGWAEFTAAFIAFFASHSLPMRPPVRNWLTAVLGRRGFLLAYSALSLAVLAWLIVAAGRAPYVGLWDWAPWQSWTTLAIMLVVCVIAAFSLAVPNPLSFGGVNNAGFDPRAPGVVRYVRHPLLVVLGLWAFGHLIPNGDLAHVILFGSFATFAALGGRIVDRRKQRELGQDWARLVAQIRAAPLFTWPGRPVEWLVRLVAGVALYALLIWLHPIVIGVNPVPV</sequence>
<accession>A0AAN4UQ44</accession>
<dbReference type="RefSeq" id="WP_035840169.1">
    <property type="nucleotide sequence ID" value="NZ_BNAB01000002.1"/>
</dbReference>
<evidence type="ECO:0000256" key="1">
    <source>
        <dbReference type="ARBA" id="ARBA00004141"/>
    </source>
</evidence>
<evidence type="ECO:0000313" key="10">
    <source>
        <dbReference type="Proteomes" id="UP000634647"/>
    </source>
</evidence>
<feature type="transmembrane region" description="Helical" evidence="5">
    <location>
        <begin position="194"/>
        <end position="216"/>
    </location>
</feature>
<dbReference type="GO" id="GO:0016020">
    <property type="term" value="C:membrane"/>
    <property type="evidence" value="ECO:0007669"/>
    <property type="project" value="UniProtKB-SubCell"/>
</dbReference>
<dbReference type="Pfam" id="PF07298">
    <property type="entry name" value="NnrU"/>
    <property type="match status" value="1"/>
</dbReference>
<feature type="transmembrane region" description="Helical" evidence="5">
    <location>
        <begin position="37"/>
        <end position="57"/>
    </location>
</feature>
<dbReference type="Proteomes" id="UP000634647">
    <property type="component" value="Unassembled WGS sequence"/>
</dbReference>
<gene>
    <name evidence="7" type="ORF">GCM10008024_08150</name>
    <name evidence="8" type="ORF">SAMN05444006_10262</name>
</gene>
<comment type="caution">
    <text evidence="7">The sequence shown here is derived from an EMBL/GenBank/DDBJ whole genome shotgun (WGS) entry which is preliminary data.</text>
</comment>
<evidence type="ECO:0000313" key="9">
    <source>
        <dbReference type="Proteomes" id="UP000199541"/>
    </source>
</evidence>
<keyword evidence="4 5" id="KW-0472">Membrane</keyword>
<dbReference type="EMBL" id="FNOB01000002">
    <property type="protein sequence ID" value="SDW20126.1"/>
    <property type="molecule type" value="Genomic_DNA"/>
</dbReference>
<dbReference type="AlphaFoldDB" id="A0AAN4UQ44"/>
<dbReference type="InterPro" id="IPR009915">
    <property type="entry name" value="NnrU_dom"/>
</dbReference>
<reference evidence="8 9" key="2">
    <citation type="submission" date="2016-10" db="EMBL/GenBank/DDBJ databases">
        <authorList>
            <person name="Varghese N."/>
            <person name="Submissions S."/>
        </authorList>
    </citation>
    <scope>NUCLEOTIDE SEQUENCE [LARGE SCALE GENOMIC DNA]</scope>
    <source>
        <strain evidence="8 9">DSM 24802</strain>
    </source>
</reference>
<feature type="transmembrane region" description="Helical" evidence="5">
    <location>
        <begin position="117"/>
        <end position="135"/>
    </location>
</feature>
<reference evidence="7" key="3">
    <citation type="submission" date="2023-06" db="EMBL/GenBank/DDBJ databases">
        <authorList>
            <person name="Sun Q."/>
            <person name="Zhou Y."/>
        </authorList>
    </citation>
    <scope>NUCLEOTIDE SEQUENCE</scope>
    <source>
        <strain evidence="7">CGMCC 1.10859</strain>
    </source>
</reference>
<evidence type="ECO:0000256" key="3">
    <source>
        <dbReference type="ARBA" id="ARBA00022989"/>
    </source>
</evidence>
<keyword evidence="9" id="KW-1185">Reference proteome</keyword>
<evidence type="ECO:0000256" key="2">
    <source>
        <dbReference type="ARBA" id="ARBA00022692"/>
    </source>
</evidence>
<name>A0AAN4UQ44_9RHOB</name>
<evidence type="ECO:0000259" key="6">
    <source>
        <dbReference type="Pfam" id="PF07298"/>
    </source>
</evidence>
<evidence type="ECO:0000256" key="4">
    <source>
        <dbReference type="ARBA" id="ARBA00023136"/>
    </source>
</evidence>
<feature type="transmembrane region" description="Helical" evidence="5">
    <location>
        <begin position="141"/>
        <end position="160"/>
    </location>
</feature>
<evidence type="ECO:0000313" key="7">
    <source>
        <dbReference type="EMBL" id="GHD99704.1"/>
    </source>
</evidence>
<keyword evidence="3 5" id="KW-1133">Transmembrane helix</keyword>
<keyword evidence="2 5" id="KW-0812">Transmembrane</keyword>
<feature type="domain" description="NnrU" evidence="6">
    <location>
        <begin position="6"/>
        <end position="220"/>
    </location>
</feature>
<dbReference type="Proteomes" id="UP000199541">
    <property type="component" value="Unassembled WGS sequence"/>
</dbReference>
<proteinExistence type="predicted"/>
<reference evidence="7" key="1">
    <citation type="journal article" date="2014" name="Int. J. Syst. Evol. Microbiol.">
        <title>Complete genome sequence of Corynebacterium casei LMG S-19264T (=DSM 44701T), isolated from a smear-ripened cheese.</title>
        <authorList>
            <consortium name="US DOE Joint Genome Institute (JGI-PGF)"/>
            <person name="Walter F."/>
            <person name="Albersmeier A."/>
            <person name="Kalinowski J."/>
            <person name="Ruckert C."/>
        </authorList>
    </citation>
    <scope>NUCLEOTIDE SEQUENCE</scope>
    <source>
        <strain evidence="7">CGMCC 1.10859</strain>
    </source>
</reference>
<evidence type="ECO:0000313" key="8">
    <source>
        <dbReference type="EMBL" id="SDW20126.1"/>
    </source>
</evidence>
<dbReference type="EMBL" id="BNAB01000002">
    <property type="protein sequence ID" value="GHD99704.1"/>
    <property type="molecule type" value="Genomic_DNA"/>
</dbReference>
<protein>
    <submittedName>
        <fullName evidence="8">Uncharacterized membrane protein</fullName>
    </submittedName>
</protein>
<feature type="transmembrane region" description="Helical" evidence="5">
    <location>
        <begin position="77"/>
        <end position="97"/>
    </location>
</feature>
<organism evidence="7 10">
    <name type="scientific">Allgaiera indica</name>
    <dbReference type="NCBI Taxonomy" id="765699"/>
    <lineage>
        <taxon>Bacteria</taxon>
        <taxon>Pseudomonadati</taxon>
        <taxon>Pseudomonadota</taxon>
        <taxon>Alphaproteobacteria</taxon>
        <taxon>Rhodobacterales</taxon>
        <taxon>Paracoccaceae</taxon>
        <taxon>Allgaiera</taxon>
    </lineage>
</organism>
<evidence type="ECO:0000256" key="5">
    <source>
        <dbReference type="SAM" id="Phobius"/>
    </source>
</evidence>
<comment type="subcellular location">
    <subcellularLocation>
        <location evidence="1">Membrane</location>
        <topology evidence="1">Multi-pass membrane protein</topology>
    </subcellularLocation>
</comment>